<sequence>MLYRPARVCAEDVVSNRSTIWQATTPGPGCSRRAAQHKAFTNPQQTENRGQAKSRANTEPARAPVGHVSEIPGIVEKIRTLTAASVRQETVSGLSPGGTPERPHPSTVNTRVSGVVTVSRKPAPAR</sequence>
<evidence type="ECO:0000313" key="3">
    <source>
        <dbReference type="Proteomes" id="UP001066276"/>
    </source>
</evidence>
<organism evidence="2 3">
    <name type="scientific">Pleurodeles waltl</name>
    <name type="common">Iberian ribbed newt</name>
    <dbReference type="NCBI Taxonomy" id="8319"/>
    <lineage>
        <taxon>Eukaryota</taxon>
        <taxon>Metazoa</taxon>
        <taxon>Chordata</taxon>
        <taxon>Craniata</taxon>
        <taxon>Vertebrata</taxon>
        <taxon>Euteleostomi</taxon>
        <taxon>Amphibia</taxon>
        <taxon>Batrachia</taxon>
        <taxon>Caudata</taxon>
        <taxon>Salamandroidea</taxon>
        <taxon>Salamandridae</taxon>
        <taxon>Pleurodelinae</taxon>
        <taxon>Pleurodeles</taxon>
    </lineage>
</organism>
<gene>
    <name evidence="2" type="ORF">NDU88_003395</name>
</gene>
<feature type="region of interest" description="Disordered" evidence="1">
    <location>
        <begin position="88"/>
        <end position="126"/>
    </location>
</feature>
<comment type="caution">
    <text evidence="2">The sequence shown here is derived from an EMBL/GenBank/DDBJ whole genome shotgun (WGS) entry which is preliminary data.</text>
</comment>
<dbReference type="AlphaFoldDB" id="A0AAV7UDX7"/>
<keyword evidence="3" id="KW-1185">Reference proteome</keyword>
<dbReference type="Proteomes" id="UP001066276">
    <property type="component" value="Chromosome 3_1"/>
</dbReference>
<accession>A0AAV7UDX7</accession>
<dbReference type="EMBL" id="JANPWB010000005">
    <property type="protein sequence ID" value="KAJ1186614.1"/>
    <property type="molecule type" value="Genomic_DNA"/>
</dbReference>
<proteinExistence type="predicted"/>
<evidence type="ECO:0000256" key="1">
    <source>
        <dbReference type="SAM" id="MobiDB-lite"/>
    </source>
</evidence>
<feature type="region of interest" description="Disordered" evidence="1">
    <location>
        <begin position="20"/>
        <end position="66"/>
    </location>
</feature>
<protein>
    <submittedName>
        <fullName evidence="2">Uncharacterized protein</fullName>
    </submittedName>
</protein>
<feature type="compositionally biased region" description="Polar residues" evidence="1">
    <location>
        <begin position="39"/>
        <end position="57"/>
    </location>
</feature>
<reference evidence="2" key="1">
    <citation type="journal article" date="2022" name="bioRxiv">
        <title>Sequencing and chromosome-scale assembly of the giantPleurodeles waltlgenome.</title>
        <authorList>
            <person name="Brown T."/>
            <person name="Elewa A."/>
            <person name="Iarovenko S."/>
            <person name="Subramanian E."/>
            <person name="Araus A.J."/>
            <person name="Petzold A."/>
            <person name="Susuki M."/>
            <person name="Suzuki K.-i.T."/>
            <person name="Hayashi T."/>
            <person name="Toyoda A."/>
            <person name="Oliveira C."/>
            <person name="Osipova E."/>
            <person name="Leigh N.D."/>
            <person name="Simon A."/>
            <person name="Yun M.H."/>
        </authorList>
    </citation>
    <scope>NUCLEOTIDE SEQUENCE</scope>
    <source>
        <strain evidence="2">20211129_DDA</strain>
        <tissue evidence="2">Liver</tissue>
    </source>
</reference>
<evidence type="ECO:0000313" key="2">
    <source>
        <dbReference type="EMBL" id="KAJ1186614.1"/>
    </source>
</evidence>
<name>A0AAV7UDX7_PLEWA</name>